<gene>
    <name evidence="4" type="primary">Psapl1_2</name>
    <name evidence="4" type="ORF">g.28297</name>
</gene>
<dbReference type="InterPro" id="IPR051428">
    <property type="entry name" value="Sphingo_Act-Surfact_Prot"/>
</dbReference>
<dbReference type="SMART" id="SM00741">
    <property type="entry name" value="SapB"/>
    <property type="match status" value="2"/>
</dbReference>
<evidence type="ECO:0000256" key="2">
    <source>
        <dbReference type="SAM" id="SignalP"/>
    </source>
</evidence>
<feature type="signal peptide" evidence="2">
    <location>
        <begin position="1"/>
        <end position="24"/>
    </location>
</feature>
<dbReference type="SUPFAM" id="SSF47862">
    <property type="entry name" value="Saposin"/>
    <property type="match status" value="2"/>
</dbReference>
<feature type="domain" description="Saposin B-type" evidence="3">
    <location>
        <begin position="174"/>
        <end position="254"/>
    </location>
</feature>
<dbReference type="InterPro" id="IPR011001">
    <property type="entry name" value="Saposin-like"/>
</dbReference>
<evidence type="ECO:0000313" key="4">
    <source>
        <dbReference type="EMBL" id="JAT45171.1"/>
    </source>
</evidence>
<accession>A0A1D1XS21</accession>
<name>A0A1D1XS21_9ARAE</name>
<dbReference type="EMBL" id="GDJX01022765">
    <property type="protein sequence ID" value="JAT45171.1"/>
    <property type="molecule type" value="Transcribed_RNA"/>
</dbReference>
<evidence type="ECO:0000256" key="1">
    <source>
        <dbReference type="ARBA" id="ARBA00023157"/>
    </source>
</evidence>
<protein>
    <submittedName>
        <fullName evidence="4">Proactivator polypeptide-like 1</fullName>
    </submittedName>
</protein>
<dbReference type="Gene3D" id="1.10.225.10">
    <property type="entry name" value="Saposin-like"/>
    <property type="match status" value="2"/>
</dbReference>
<sequence length="273" mass="30940">MMDNITMLMYVVMMLSIALVHVDAIRRADFTLVLEGTGVPKKDNHSLEVIMTNYFCNSCIEASAKVEEILIDESFNEEIDALSNEICHNRVPSIEMKMCTQMARKYVRQASLCVQAFLFGENVCRNIKLKNSSISRIPLSTSGENEMLFTMESSYEILSKVLKGLLTISLKHKEYKSCAPCRNAMENLHNVVGNTERQIMIIKILHEACEVADPYVHQCKKMVLVYGPLLLGNVQKILMDNDLCYTMNMCKDPLPPPCPPSPPVEKYQFMAKV</sequence>
<proteinExistence type="predicted"/>
<dbReference type="PANTHER" id="PTHR11480">
    <property type="entry name" value="SAPOSIN-RELATED"/>
    <property type="match status" value="1"/>
</dbReference>
<dbReference type="PROSITE" id="PS50015">
    <property type="entry name" value="SAP_B"/>
    <property type="match status" value="1"/>
</dbReference>
<organism evidence="4">
    <name type="scientific">Anthurium amnicola</name>
    <dbReference type="NCBI Taxonomy" id="1678845"/>
    <lineage>
        <taxon>Eukaryota</taxon>
        <taxon>Viridiplantae</taxon>
        <taxon>Streptophyta</taxon>
        <taxon>Embryophyta</taxon>
        <taxon>Tracheophyta</taxon>
        <taxon>Spermatophyta</taxon>
        <taxon>Magnoliopsida</taxon>
        <taxon>Liliopsida</taxon>
        <taxon>Araceae</taxon>
        <taxon>Pothoideae</taxon>
        <taxon>Potheae</taxon>
        <taxon>Anthurium</taxon>
    </lineage>
</organism>
<keyword evidence="1" id="KW-1015">Disulfide bond</keyword>
<reference evidence="4" key="1">
    <citation type="submission" date="2015-07" db="EMBL/GenBank/DDBJ databases">
        <title>Transcriptome Assembly of Anthurium amnicola.</title>
        <authorList>
            <person name="Suzuki J."/>
        </authorList>
    </citation>
    <scope>NUCLEOTIDE SEQUENCE</scope>
</reference>
<feature type="chain" id="PRO_5008899642" evidence="2">
    <location>
        <begin position="25"/>
        <end position="273"/>
    </location>
</feature>
<dbReference type="InterPro" id="IPR008139">
    <property type="entry name" value="SaposinB_dom"/>
</dbReference>
<dbReference type="PANTHER" id="PTHR11480:SF87">
    <property type="entry name" value="PROSAPOSIN-LIKE"/>
    <property type="match status" value="1"/>
</dbReference>
<keyword evidence="2" id="KW-0732">Signal</keyword>
<dbReference type="AlphaFoldDB" id="A0A1D1XS21"/>
<evidence type="ECO:0000259" key="3">
    <source>
        <dbReference type="PROSITE" id="PS50015"/>
    </source>
</evidence>